<keyword evidence="6" id="KW-0282">Flagellum</keyword>
<evidence type="ECO:0000313" key="6">
    <source>
        <dbReference type="EMBL" id="KUR72712.1"/>
    </source>
</evidence>
<comment type="caution">
    <text evidence="6">The sequence shown here is derived from an EMBL/GenBank/DDBJ whole genome shotgun (WGS) entry which is preliminary data.</text>
</comment>
<dbReference type="RefSeq" id="WP_067907140.1">
    <property type="nucleotide sequence ID" value="NZ_KQ954244.1"/>
</dbReference>
<dbReference type="Pfam" id="PF04347">
    <property type="entry name" value="FliO"/>
    <property type="match status" value="1"/>
</dbReference>
<evidence type="ECO:0000256" key="4">
    <source>
        <dbReference type="ARBA" id="ARBA00022989"/>
    </source>
</evidence>
<proteinExistence type="predicted"/>
<protein>
    <submittedName>
        <fullName evidence="6">Flagellar biogenesis protein</fullName>
    </submittedName>
</protein>
<keyword evidence="7" id="KW-1185">Reference proteome</keyword>
<accession>A0A124JVW4</accession>
<dbReference type="EMBL" id="LLZS01000003">
    <property type="protein sequence ID" value="KUR72712.1"/>
    <property type="molecule type" value="Genomic_DNA"/>
</dbReference>
<evidence type="ECO:0000256" key="1">
    <source>
        <dbReference type="ARBA" id="ARBA00004236"/>
    </source>
</evidence>
<keyword evidence="6" id="KW-0969">Cilium</keyword>
<keyword evidence="6" id="KW-0966">Cell projection</keyword>
<keyword evidence="5" id="KW-0472">Membrane</keyword>
<keyword evidence="2" id="KW-1003">Cell membrane</keyword>
<keyword evidence="4" id="KW-1133">Transmembrane helix</keyword>
<dbReference type="STRING" id="1117702.AQZ52_05640"/>
<evidence type="ECO:0000256" key="2">
    <source>
        <dbReference type="ARBA" id="ARBA00022475"/>
    </source>
</evidence>
<dbReference type="OrthoDB" id="7409867at2"/>
<keyword evidence="3" id="KW-0812">Transmembrane</keyword>
<comment type="subcellular location">
    <subcellularLocation>
        <location evidence="1">Cell membrane</location>
    </subcellularLocation>
</comment>
<reference evidence="6 7" key="1">
    <citation type="submission" date="2015-10" db="EMBL/GenBank/DDBJ databases">
        <title>Draft genome sequence of Novosphingobium fuchskuhlense DSM 25065 isolated from a surface water sample of the southwest basin of Lake Grosse Fuchskuhle.</title>
        <authorList>
            <person name="Ruckert C."/>
            <person name="Winkler A."/>
            <person name="Glaeser J."/>
            <person name="Grossart H.-P."/>
            <person name="Kalinowski J."/>
            <person name="Glaeser S."/>
        </authorList>
    </citation>
    <scope>NUCLEOTIDE SEQUENCE [LARGE SCALE GENOMIC DNA]</scope>
    <source>
        <strain evidence="6 7">FNE08-7</strain>
    </source>
</reference>
<dbReference type="InterPro" id="IPR022781">
    <property type="entry name" value="Flagellar_biosynth_FliO"/>
</dbReference>
<organism evidence="6 7">
    <name type="scientific">Novosphingobium fuchskuhlense</name>
    <dbReference type="NCBI Taxonomy" id="1117702"/>
    <lineage>
        <taxon>Bacteria</taxon>
        <taxon>Pseudomonadati</taxon>
        <taxon>Pseudomonadota</taxon>
        <taxon>Alphaproteobacteria</taxon>
        <taxon>Sphingomonadales</taxon>
        <taxon>Sphingomonadaceae</taxon>
        <taxon>Novosphingobium</taxon>
    </lineage>
</organism>
<evidence type="ECO:0000256" key="3">
    <source>
        <dbReference type="ARBA" id="ARBA00022692"/>
    </source>
</evidence>
<evidence type="ECO:0000313" key="7">
    <source>
        <dbReference type="Proteomes" id="UP000058012"/>
    </source>
</evidence>
<evidence type="ECO:0000256" key="5">
    <source>
        <dbReference type="ARBA" id="ARBA00023136"/>
    </source>
</evidence>
<name>A0A124JVW4_9SPHN</name>
<sequence>MVWYLLKLAVVLPLIVGAAWASLNFARRMEQRFGPAGGQRSVKIIETQWLGPGQRIAVLEFRGREILVSATKQGLVRLAEVPARSGAED</sequence>
<dbReference type="GO" id="GO:0044781">
    <property type="term" value="P:bacterial-type flagellum organization"/>
    <property type="evidence" value="ECO:0007669"/>
    <property type="project" value="InterPro"/>
</dbReference>
<dbReference type="Proteomes" id="UP000058012">
    <property type="component" value="Unassembled WGS sequence"/>
</dbReference>
<gene>
    <name evidence="6" type="ORF">AQZ52_05640</name>
</gene>
<dbReference type="AlphaFoldDB" id="A0A124JVW4"/>
<dbReference type="GO" id="GO:0016020">
    <property type="term" value="C:membrane"/>
    <property type="evidence" value="ECO:0007669"/>
    <property type="project" value="InterPro"/>
</dbReference>